<name>A0AAW6UPI3_PRORE</name>
<evidence type="ECO:0000313" key="1">
    <source>
        <dbReference type="EMBL" id="MDI9095105.1"/>
    </source>
</evidence>
<dbReference type="EMBL" id="JAOWIN010000018">
    <property type="protein sequence ID" value="MDI9095105.1"/>
    <property type="molecule type" value="Genomic_DNA"/>
</dbReference>
<comment type="caution">
    <text evidence="1">The sequence shown here is derived from an EMBL/GenBank/DDBJ whole genome shotgun (WGS) entry which is preliminary data.</text>
</comment>
<proteinExistence type="predicted"/>
<dbReference type="AlphaFoldDB" id="A0AAW6UPI3"/>
<gene>
    <name evidence="1" type="ORF">OGX73_21065</name>
</gene>
<reference evidence="1" key="1">
    <citation type="submission" date="2022-10" db="EMBL/GenBank/DDBJ databases">
        <title>Bacterial isolates recovered from the One Health project in Brazil.</title>
        <authorList>
            <person name="Valiatti T.B."/>
            <person name="Santos F."/>
            <person name="Cayo R."/>
            <person name="Gales A.C."/>
        </authorList>
    </citation>
    <scope>NUCLEOTIDE SEQUENCE</scope>
    <source>
        <strain evidence="1">PVR188</strain>
    </source>
</reference>
<sequence>MTQSVIDKVREALAARNLMLVSSLSRIIVLLPELGRVNVLVRRDDGSEDTATLLLDESGVVSVLLSEEGENVRFLPRSGE</sequence>
<evidence type="ECO:0000313" key="2">
    <source>
        <dbReference type="Proteomes" id="UP001159001"/>
    </source>
</evidence>
<accession>A0AAW6UPI3</accession>
<dbReference type="Proteomes" id="UP001159001">
    <property type="component" value="Unassembled WGS sequence"/>
</dbReference>
<protein>
    <submittedName>
        <fullName evidence="1">Uncharacterized protein</fullName>
    </submittedName>
</protein>
<dbReference type="RefSeq" id="WP_283027301.1">
    <property type="nucleotide sequence ID" value="NZ_JAOWIN010000018.1"/>
</dbReference>
<organism evidence="1 2">
    <name type="scientific">Providencia rettgeri</name>
    <dbReference type="NCBI Taxonomy" id="587"/>
    <lineage>
        <taxon>Bacteria</taxon>
        <taxon>Pseudomonadati</taxon>
        <taxon>Pseudomonadota</taxon>
        <taxon>Gammaproteobacteria</taxon>
        <taxon>Enterobacterales</taxon>
        <taxon>Morganellaceae</taxon>
        <taxon>Providencia</taxon>
    </lineage>
</organism>